<evidence type="ECO:0000259" key="3">
    <source>
        <dbReference type="Pfam" id="PF09992"/>
    </source>
</evidence>
<dbReference type="PANTHER" id="PTHR40446:SF2">
    <property type="entry name" value="N-ACETYLGLUCOSAMINE-1-PHOSPHODIESTER ALPHA-N-ACETYLGLUCOSAMINIDASE"/>
    <property type="match status" value="1"/>
</dbReference>
<dbReference type="Proteomes" id="UP001501821">
    <property type="component" value="Unassembled WGS sequence"/>
</dbReference>
<protein>
    <recommendedName>
        <fullName evidence="3">Phosphodiester glycosidase domain-containing protein</fullName>
    </recommendedName>
</protein>
<evidence type="ECO:0000313" key="5">
    <source>
        <dbReference type="Proteomes" id="UP001501821"/>
    </source>
</evidence>
<evidence type="ECO:0000256" key="2">
    <source>
        <dbReference type="SAM" id="SignalP"/>
    </source>
</evidence>
<gene>
    <name evidence="4" type="ORF">GCM10022242_02380</name>
</gene>
<dbReference type="RefSeq" id="WP_344771939.1">
    <property type="nucleotide sequence ID" value="NZ_BAABAH010000001.1"/>
</dbReference>
<feature type="signal peptide" evidence="2">
    <location>
        <begin position="1"/>
        <end position="28"/>
    </location>
</feature>
<feature type="domain" description="Phosphodiester glycosidase" evidence="3">
    <location>
        <begin position="297"/>
        <end position="413"/>
    </location>
</feature>
<evidence type="ECO:0000313" key="4">
    <source>
        <dbReference type="EMBL" id="GAA3802939.1"/>
    </source>
</evidence>
<reference evidence="5" key="1">
    <citation type="journal article" date="2019" name="Int. J. Syst. Evol. Microbiol.">
        <title>The Global Catalogue of Microorganisms (GCM) 10K type strain sequencing project: providing services to taxonomists for standard genome sequencing and annotation.</title>
        <authorList>
            <consortium name="The Broad Institute Genomics Platform"/>
            <consortium name="The Broad Institute Genome Sequencing Center for Infectious Disease"/>
            <person name="Wu L."/>
            <person name="Ma J."/>
        </authorList>
    </citation>
    <scope>NUCLEOTIDE SEQUENCE [LARGE SCALE GENOMIC DNA]</scope>
    <source>
        <strain evidence="5">JCM 16953</strain>
    </source>
</reference>
<accession>A0ABP7HS11</accession>
<keyword evidence="5" id="KW-1185">Reference proteome</keyword>
<comment type="caution">
    <text evidence="4">The sequence shown here is derived from an EMBL/GenBank/DDBJ whole genome shotgun (WGS) entry which is preliminary data.</text>
</comment>
<feature type="chain" id="PRO_5046492705" description="Phosphodiester glycosidase domain-containing protein" evidence="2">
    <location>
        <begin position="29"/>
        <end position="427"/>
    </location>
</feature>
<feature type="region of interest" description="Disordered" evidence="1">
    <location>
        <begin position="24"/>
        <end position="55"/>
    </location>
</feature>
<sequence length="427" mass="47151">MRSFPTLLLCLALSATFGLVGASQTSYADPGNPPQPNGPAGRPAAYPKDPRHCQTSDCERGGIAPRVPHYLRATTSSHRKWWYDAAPGCRVAKWIQDGPRGRVRYFVVRTWWRHKGITMDYAHAPKVKQDEPLSDILKQTPGVVAGINGDFFDIGDSGAPLGLGRARGVGLMHGIDFGWNNAFWIDRKDKPHIDLLHPEAWIAGHPDIKVSNLNSPQVKPNGIGIYTPRFGSAIGSRWVDGYTRYARVVHIREGRVMTNTTSFPTGTFKGTYLVARGPEQRRQLRSLKVGSKLQVGWRLPEGPAFAITGQSILLKDGKILATDDSELHPRTMVGIDRDAGQIIWVVVDGRRESTTGFTMVQEARLMKQLGAEDALNLDGGGSSTLVTRQDGRLQVQNTPSDGQERWIPNGLQVIYKKPKAAGRHHHR</sequence>
<evidence type="ECO:0000256" key="1">
    <source>
        <dbReference type="SAM" id="MobiDB-lite"/>
    </source>
</evidence>
<dbReference type="InterPro" id="IPR018711">
    <property type="entry name" value="NAGPA"/>
</dbReference>
<dbReference type="Pfam" id="PF09992">
    <property type="entry name" value="NAGPA"/>
    <property type="match status" value="1"/>
</dbReference>
<proteinExistence type="predicted"/>
<dbReference type="PANTHER" id="PTHR40446">
    <property type="entry name" value="N-ACETYLGLUCOSAMINE-1-PHOSPHODIESTER ALPHA-N-ACETYLGLUCOSAMINIDASE"/>
    <property type="match status" value="1"/>
</dbReference>
<name>A0ABP7HS11_9ACTN</name>
<dbReference type="EMBL" id="BAABAH010000001">
    <property type="protein sequence ID" value="GAA3802939.1"/>
    <property type="molecule type" value="Genomic_DNA"/>
</dbReference>
<organism evidence="4 5">
    <name type="scientific">Nocardioides panacisoli</name>
    <dbReference type="NCBI Taxonomy" id="627624"/>
    <lineage>
        <taxon>Bacteria</taxon>
        <taxon>Bacillati</taxon>
        <taxon>Actinomycetota</taxon>
        <taxon>Actinomycetes</taxon>
        <taxon>Propionibacteriales</taxon>
        <taxon>Nocardioidaceae</taxon>
        <taxon>Nocardioides</taxon>
    </lineage>
</organism>
<keyword evidence="2" id="KW-0732">Signal</keyword>